<dbReference type="EMBL" id="AYUF01000311">
    <property type="protein sequence ID" value="ETK02659.1"/>
    <property type="molecule type" value="Genomic_DNA"/>
</dbReference>
<protein>
    <recommendedName>
        <fullName evidence="4">DUF4374 domain-containing protein</fullName>
    </recommendedName>
</protein>
<feature type="signal peptide" evidence="1">
    <location>
        <begin position="1"/>
        <end position="21"/>
    </location>
</feature>
<name>W2C632_9BACT</name>
<dbReference type="PATRIC" id="fig|1411148.3.peg.371"/>
<evidence type="ECO:0000313" key="2">
    <source>
        <dbReference type="EMBL" id="ETK02659.1"/>
    </source>
</evidence>
<dbReference type="SUPFAM" id="SSF69322">
    <property type="entry name" value="Tricorn protease domain 2"/>
    <property type="match status" value="1"/>
</dbReference>
<dbReference type="Proteomes" id="UP000018837">
    <property type="component" value="Unassembled WGS sequence"/>
</dbReference>
<dbReference type="AlphaFoldDB" id="W2C632"/>
<comment type="caution">
    <text evidence="2">The sequence shown here is derived from an EMBL/GenBank/DDBJ whole genome shotgun (WGS) entry which is preliminary data.</text>
</comment>
<evidence type="ECO:0000256" key="1">
    <source>
        <dbReference type="SAM" id="SignalP"/>
    </source>
</evidence>
<reference evidence="2 3" key="1">
    <citation type="submission" date="2013-11" db="EMBL/GenBank/DDBJ databases">
        <title>Single cell genomics of uncultured Tannerella BU063 (oral taxon 286).</title>
        <authorList>
            <person name="Beall C.J."/>
            <person name="Campbell A.G."/>
            <person name="Griffen A.L."/>
            <person name="Podar M."/>
            <person name="Leys E.J."/>
        </authorList>
    </citation>
    <scope>NUCLEOTIDE SEQUENCE [LARGE SCALE GENOMIC DNA]</scope>
    <source>
        <strain evidence="2">Cell 2</strain>
    </source>
</reference>
<accession>W2C632</accession>
<feature type="chain" id="PRO_5004812499" description="DUF4374 domain-containing protein" evidence="1">
    <location>
        <begin position="22"/>
        <end position="422"/>
    </location>
</feature>
<dbReference type="PROSITE" id="PS51257">
    <property type="entry name" value="PROKAR_LIPOPROTEIN"/>
    <property type="match status" value="1"/>
</dbReference>
<keyword evidence="1" id="KW-0732">Signal</keyword>
<gene>
    <name evidence="2" type="ORF">N425_03020</name>
</gene>
<evidence type="ECO:0000313" key="3">
    <source>
        <dbReference type="Proteomes" id="UP000018837"/>
    </source>
</evidence>
<evidence type="ECO:0008006" key="4">
    <source>
        <dbReference type="Google" id="ProtNLM"/>
    </source>
</evidence>
<sequence length="422" mass="46766">MKAIKCYAWALIMALAAAVFTACNDDDPKPTPKPDPTQKAHFDLWVAVGEEGGMASTAQLLVKSTQSLDAQTQLDFKGSGVDVTKKLYQETIIRGKYYYQIPQEKDRFGKYQIVDAGGTHQIAIVKEVSFKKNTLKDRRYTHAWINDHTLVLIGSNGKSDKILWIKIDTENMTILGEGELDLPAPPDKDKFNTSGIANYRDGKILYAFTYSNDKSGFQMAFINAADMKTEKVVKETRAEFMAGTAYGELLQHKSFFTPNGDYYLACNSVNAGAKSSTQQHGALLRIKKGATEFDKSYRGYNHPKGKIVTADCLSPTKALLYIQDPEHTGAKGWGADYNCYYAILDLTTDQLTEIQYNGTNLPFSSGTFSQRSLVLGNKAYIGVNPKDAPTCIYIYDIPSGQVTKGMTITKGYHFERIVGIGE</sequence>
<proteinExistence type="predicted"/>
<organism evidence="2 3">
    <name type="scientific">Tannerella sp. oral taxon BU063 isolate Cell 2</name>
    <dbReference type="NCBI Taxonomy" id="1411148"/>
    <lineage>
        <taxon>Bacteria</taxon>
        <taxon>Pseudomonadati</taxon>
        <taxon>Bacteroidota</taxon>
        <taxon>Bacteroidia</taxon>
        <taxon>Bacteroidales</taxon>
        <taxon>Tannerellaceae</taxon>
        <taxon>Tannerella</taxon>
    </lineage>
</organism>